<dbReference type="EMBL" id="BART01006760">
    <property type="protein sequence ID" value="GAG69298.1"/>
    <property type="molecule type" value="Genomic_DNA"/>
</dbReference>
<protein>
    <submittedName>
        <fullName evidence="1">Uncharacterized protein</fullName>
    </submittedName>
</protein>
<accession>X1A995</accession>
<dbReference type="AlphaFoldDB" id="X1A995"/>
<reference evidence="1" key="1">
    <citation type="journal article" date="2014" name="Front. Microbiol.">
        <title>High frequency of phylogenetically diverse reductive dehalogenase-homologous genes in deep subseafloor sedimentary metagenomes.</title>
        <authorList>
            <person name="Kawai M."/>
            <person name="Futagami T."/>
            <person name="Toyoda A."/>
            <person name="Takaki Y."/>
            <person name="Nishi S."/>
            <person name="Hori S."/>
            <person name="Arai W."/>
            <person name="Tsubouchi T."/>
            <person name="Morono Y."/>
            <person name="Uchiyama I."/>
            <person name="Ito T."/>
            <person name="Fujiyama A."/>
            <person name="Inagaki F."/>
            <person name="Takami H."/>
        </authorList>
    </citation>
    <scope>NUCLEOTIDE SEQUENCE</scope>
    <source>
        <strain evidence="1">Expedition CK06-06</strain>
    </source>
</reference>
<organism evidence="1">
    <name type="scientific">marine sediment metagenome</name>
    <dbReference type="NCBI Taxonomy" id="412755"/>
    <lineage>
        <taxon>unclassified sequences</taxon>
        <taxon>metagenomes</taxon>
        <taxon>ecological metagenomes</taxon>
    </lineage>
</organism>
<sequence length="163" mass="18246">MNEGKKETYIYFEGIVKAKSDKWYLVDIEKPEEAKGLEIGMPISQIKGTPTNFEKDSKISGEVLIWVIKRGVKEALGEKKEEVSEIEQSEVKAGSPSVVNINFDTSGLAIMLTEVKDQISGITGQIIDIKAFMKELLETLLKPKKSTKAKPNLRQSHQKYTSN</sequence>
<proteinExistence type="predicted"/>
<comment type="caution">
    <text evidence="1">The sequence shown here is derived from an EMBL/GenBank/DDBJ whole genome shotgun (WGS) entry which is preliminary data.</text>
</comment>
<evidence type="ECO:0000313" key="1">
    <source>
        <dbReference type="EMBL" id="GAG69298.1"/>
    </source>
</evidence>
<gene>
    <name evidence="1" type="ORF">S01H4_15421</name>
</gene>
<name>X1A995_9ZZZZ</name>